<proteinExistence type="predicted"/>
<dbReference type="InterPro" id="IPR030395">
    <property type="entry name" value="GP_PDE_dom"/>
</dbReference>
<dbReference type="CDD" id="cd08561">
    <property type="entry name" value="GDPD_cytoplasmic_ScUgpQ2_like"/>
    <property type="match status" value="1"/>
</dbReference>
<gene>
    <name evidence="2" type="ORF">GCM10025780_31890</name>
</gene>
<accession>A0ABP8W985</accession>
<evidence type="ECO:0000313" key="2">
    <source>
        <dbReference type="EMBL" id="GAA4683761.1"/>
    </source>
</evidence>
<dbReference type="PROSITE" id="PS51704">
    <property type="entry name" value="GP_PDE"/>
    <property type="match status" value="1"/>
</dbReference>
<evidence type="ECO:0000313" key="3">
    <source>
        <dbReference type="Proteomes" id="UP001501295"/>
    </source>
</evidence>
<protein>
    <submittedName>
        <fullName evidence="2">Glycerophosphodiester phosphodiesterase</fullName>
    </submittedName>
</protein>
<dbReference type="PANTHER" id="PTHR46211:SF14">
    <property type="entry name" value="GLYCEROPHOSPHODIESTER PHOSPHODIESTERASE"/>
    <property type="match status" value="1"/>
</dbReference>
<keyword evidence="3" id="KW-1185">Reference proteome</keyword>
<organism evidence="2 3">
    <name type="scientific">Frondihabitans cladoniiphilus</name>
    <dbReference type="NCBI Taxonomy" id="715785"/>
    <lineage>
        <taxon>Bacteria</taxon>
        <taxon>Bacillati</taxon>
        <taxon>Actinomycetota</taxon>
        <taxon>Actinomycetes</taxon>
        <taxon>Micrococcales</taxon>
        <taxon>Microbacteriaceae</taxon>
        <taxon>Frondihabitans</taxon>
    </lineage>
</organism>
<comment type="caution">
    <text evidence="2">The sequence shown here is derived from an EMBL/GenBank/DDBJ whole genome shotgun (WGS) entry which is preliminary data.</text>
</comment>
<name>A0ABP8W985_9MICO</name>
<dbReference type="Proteomes" id="UP001501295">
    <property type="component" value="Unassembled WGS sequence"/>
</dbReference>
<dbReference type="Gene3D" id="3.20.20.190">
    <property type="entry name" value="Phosphatidylinositol (PI) phosphodiesterase"/>
    <property type="match status" value="1"/>
</dbReference>
<dbReference type="EMBL" id="BAABLM010000010">
    <property type="protein sequence ID" value="GAA4683761.1"/>
    <property type="molecule type" value="Genomic_DNA"/>
</dbReference>
<dbReference type="Pfam" id="PF03009">
    <property type="entry name" value="GDPD"/>
    <property type="match status" value="1"/>
</dbReference>
<feature type="domain" description="GP-PDE" evidence="1">
    <location>
        <begin position="14"/>
        <end position="253"/>
    </location>
</feature>
<dbReference type="InterPro" id="IPR017946">
    <property type="entry name" value="PLC-like_Pdiesterase_TIM-brl"/>
</dbReference>
<sequence>MRRRATRWFDSPTPRVIAHRGLATDAPENTLLAFLSALNAGATHLETDVHGTRDGVAVISHDPDLARVGGSGTPIVALTSSEVRAIRLPSEQGVPTLVEALDAFPEAFFNIDIKAEEALVPTIDAVRLLKATDRVLVTSFDDARRKRAVEALPGVATSPSSVGVIKAALASRLPHGLLGFVQRAALADVDALQVPERFRGVPIVTPALISAAHRNGVEVQVWTVNEPADMRRLLALGVDGLITDRADLAVGIVSGGAH</sequence>
<dbReference type="PANTHER" id="PTHR46211">
    <property type="entry name" value="GLYCEROPHOSPHORYL DIESTER PHOSPHODIESTERASE"/>
    <property type="match status" value="1"/>
</dbReference>
<evidence type="ECO:0000259" key="1">
    <source>
        <dbReference type="PROSITE" id="PS51704"/>
    </source>
</evidence>
<reference evidence="3" key="1">
    <citation type="journal article" date="2019" name="Int. J. Syst. Evol. Microbiol.">
        <title>The Global Catalogue of Microorganisms (GCM) 10K type strain sequencing project: providing services to taxonomists for standard genome sequencing and annotation.</title>
        <authorList>
            <consortium name="The Broad Institute Genomics Platform"/>
            <consortium name="The Broad Institute Genome Sequencing Center for Infectious Disease"/>
            <person name="Wu L."/>
            <person name="Ma J."/>
        </authorList>
    </citation>
    <scope>NUCLEOTIDE SEQUENCE [LARGE SCALE GENOMIC DNA]</scope>
    <source>
        <strain evidence="3">JCM 18956</strain>
    </source>
</reference>
<dbReference type="SUPFAM" id="SSF51695">
    <property type="entry name" value="PLC-like phosphodiesterases"/>
    <property type="match status" value="1"/>
</dbReference>